<comment type="caution">
    <text evidence="1">The sequence shown here is derived from an EMBL/GenBank/DDBJ whole genome shotgun (WGS) entry which is preliminary data.</text>
</comment>
<sequence>MNFFSHAVLAARRSEEPEYIVGSMAPDFASMAGMRLTEIRDTGSLAAGVDFHHRSDDAFHGAPIFVELMEDARIELEERGLGFGPAAAIGHVGVELVLDGWLVDELGEVPESYRAAMRAAADVDQRLRFYEVDYYAGCRRWRDLCSRLLRAPVPEGYRDGEFVAARLVQILSRRPRLAVAPGDEPEVVAWAKRAYGVVGARAPALLDQVEERLVMLAERAANKTASD</sequence>
<dbReference type="OrthoDB" id="5505421at2"/>
<dbReference type="RefSeq" id="WP_006970601.1">
    <property type="nucleotide sequence ID" value="NZ_ABCS01000012.1"/>
</dbReference>
<evidence type="ECO:0008006" key="3">
    <source>
        <dbReference type="Google" id="ProtNLM"/>
    </source>
</evidence>
<evidence type="ECO:0000313" key="2">
    <source>
        <dbReference type="Proteomes" id="UP000005801"/>
    </source>
</evidence>
<evidence type="ECO:0000313" key="1">
    <source>
        <dbReference type="EMBL" id="EDM80266.1"/>
    </source>
</evidence>
<proteinExistence type="predicted"/>
<organism evidence="1 2">
    <name type="scientific">Plesiocystis pacifica SIR-1</name>
    <dbReference type="NCBI Taxonomy" id="391625"/>
    <lineage>
        <taxon>Bacteria</taxon>
        <taxon>Pseudomonadati</taxon>
        <taxon>Myxococcota</taxon>
        <taxon>Polyangia</taxon>
        <taxon>Nannocystales</taxon>
        <taxon>Nannocystaceae</taxon>
        <taxon>Plesiocystis</taxon>
    </lineage>
</organism>
<name>A6G1K2_9BACT</name>
<gene>
    <name evidence="1" type="ORF">PPSIR1_36487</name>
</gene>
<keyword evidence="2" id="KW-1185">Reference proteome</keyword>
<accession>A6G1K2</accession>
<protein>
    <recommendedName>
        <fullName evidence="3">Acyl carrier protein phosphodiesterase</fullName>
    </recommendedName>
</protein>
<reference evidence="1 2" key="1">
    <citation type="submission" date="2007-06" db="EMBL/GenBank/DDBJ databases">
        <authorList>
            <person name="Shimkets L."/>
            <person name="Ferriera S."/>
            <person name="Johnson J."/>
            <person name="Kravitz S."/>
            <person name="Beeson K."/>
            <person name="Sutton G."/>
            <person name="Rogers Y.-H."/>
            <person name="Friedman R."/>
            <person name="Frazier M."/>
            <person name="Venter J.C."/>
        </authorList>
    </citation>
    <scope>NUCLEOTIDE SEQUENCE [LARGE SCALE GENOMIC DNA]</scope>
    <source>
        <strain evidence="1 2">SIR-1</strain>
    </source>
</reference>
<dbReference type="Proteomes" id="UP000005801">
    <property type="component" value="Unassembled WGS sequence"/>
</dbReference>
<dbReference type="STRING" id="391625.PPSIR1_36487"/>
<dbReference type="EMBL" id="ABCS01000012">
    <property type="protein sequence ID" value="EDM80266.1"/>
    <property type="molecule type" value="Genomic_DNA"/>
</dbReference>
<dbReference type="AlphaFoldDB" id="A6G1K2"/>